<gene>
    <name evidence="3" type="ORF">DERF_004146</name>
</gene>
<dbReference type="Proteomes" id="UP000790347">
    <property type="component" value="Unassembled WGS sequence"/>
</dbReference>
<dbReference type="AlphaFoldDB" id="A0A922LC28"/>
<protein>
    <submittedName>
        <fullName evidence="3">Uncharacterized protein</fullName>
    </submittedName>
</protein>
<dbReference type="OrthoDB" id="6515568at2759"/>
<keyword evidence="4" id="KW-1185">Reference proteome</keyword>
<comment type="caution">
    <text evidence="3">The sequence shown here is derived from an EMBL/GenBank/DDBJ whole genome shotgun (WGS) entry which is preliminary data.</text>
</comment>
<feature type="compositionally biased region" description="Low complexity" evidence="2">
    <location>
        <begin position="240"/>
        <end position="252"/>
    </location>
</feature>
<evidence type="ECO:0000256" key="1">
    <source>
        <dbReference type="SAM" id="Coils"/>
    </source>
</evidence>
<feature type="region of interest" description="Disordered" evidence="2">
    <location>
        <begin position="238"/>
        <end position="259"/>
    </location>
</feature>
<evidence type="ECO:0000256" key="2">
    <source>
        <dbReference type="SAM" id="MobiDB-lite"/>
    </source>
</evidence>
<sequence length="298" mass="35338">MSAISIKPKQSIHLLLNQTYNMNNPRLSIRLEESVQNDYDDDDDDDNVTVINNGNHHHQHHDSHHYQQKNNHRQKCINCDSLEKMLCLRDRTIMKLIEDRDQLKIKLTRTMNENIELTRQLLRYEGSSFRKNNNAATTNNQKDKNHQLIDNQKQQKELQFYHRRCQELEEQNQQMKFHLYSLRNVFVELSQQQNNDHHYDEHGNEDDDDVDNESYQDLPSSVSANKVENIVENDIGNHHQQQQKQLPSQNVQTDEHSTAKLMKDTATTTTITNDDTINRYDSIINEPIISNFDRWYNS</sequence>
<feature type="compositionally biased region" description="Acidic residues" evidence="2">
    <location>
        <begin position="203"/>
        <end position="214"/>
    </location>
</feature>
<feature type="coiled-coil region" evidence="1">
    <location>
        <begin position="93"/>
        <end position="120"/>
    </location>
</feature>
<reference evidence="3" key="1">
    <citation type="submission" date="2013-05" db="EMBL/GenBank/DDBJ databases">
        <authorList>
            <person name="Yim A.K.Y."/>
            <person name="Chan T.F."/>
            <person name="Ji K.M."/>
            <person name="Liu X.Y."/>
            <person name="Zhou J.W."/>
            <person name="Li R.Q."/>
            <person name="Yang K.Y."/>
            <person name="Li J."/>
            <person name="Li M."/>
            <person name="Law P.T.W."/>
            <person name="Wu Y.L."/>
            <person name="Cai Z.L."/>
            <person name="Qin H."/>
            <person name="Bao Y."/>
            <person name="Leung R.K.K."/>
            <person name="Ng P.K.S."/>
            <person name="Zou J."/>
            <person name="Zhong X.J."/>
            <person name="Ran P.X."/>
            <person name="Zhong N.S."/>
            <person name="Liu Z.G."/>
            <person name="Tsui S.K.W."/>
        </authorList>
    </citation>
    <scope>NUCLEOTIDE SEQUENCE</scope>
    <source>
        <strain evidence="3">Derf</strain>
        <tissue evidence="3">Whole organism</tissue>
    </source>
</reference>
<keyword evidence="1" id="KW-0175">Coiled coil</keyword>
<evidence type="ECO:0000313" key="4">
    <source>
        <dbReference type="Proteomes" id="UP000790347"/>
    </source>
</evidence>
<dbReference type="EMBL" id="ASGP02000001">
    <property type="protein sequence ID" value="KAH9530333.1"/>
    <property type="molecule type" value="Genomic_DNA"/>
</dbReference>
<organism evidence="3 4">
    <name type="scientific">Dermatophagoides farinae</name>
    <name type="common">American house dust mite</name>
    <dbReference type="NCBI Taxonomy" id="6954"/>
    <lineage>
        <taxon>Eukaryota</taxon>
        <taxon>Metazoa</taxon>
        <taxon>Ecdysozoa</taxon>
        <taxon>Arthropoda</taxon>
        <taxon>Chelicerata</taxon>
        <taxon>Arachnida</taxon>
        <taxon>Acari</taxon>
        <taxon>Acariformes</taxon>
        <taxon>Sarcoptiformes</taxon>
        <taxon>Astigmata</taxon>
        <taxon>Psoroptidia</taxon>
        <taxon>Analgoidea</taxon>
        <taxon>Pyroglyphidae</taxon>
        <taxon>Dermatophagoidinae</taxon>
        <taxon>Dermatophagoides</taxon>
    </lineage>
</organism>
<feature type="region of interest" description="Disordered" evidence="2">
    <location>
        <begin position="195"/>
        <end position="220"/>
    </location>
</feature>
<accession>A0A922LC28</accession>
<evidence type="ECO:0000313" key="3">
    <source>
        <dbReference type="EMBL" id="KAH9530333.1"/>
    </source>
</evidence>
<proteinExistence type="predicted"/>
<reference evidence="3" key="2">
    <citation type="journal article" date="2022" name="Res Sq">
        <title>Comparative Genomics Reveals Insights into the Divergent Evolution of Astigmatic Mites and Household Pest Adaptations.</title>
        <authorList>
            <person name="Xiong Q."/>
            <person name="Wan A.T.-Y."/>
            <person name="Liu X.-Y."/>
            <person name="Fung C.S.-H."/>
            <person name="Xiao X."/>
            <person name="Malainual N."/>
            <person name="Hou J."/>
            <person name="Wang L."/>
            <person name="Wang M."/>
            <person name="Yang K."/>
            <person name="Cui Y."/>
            <person name="Leung E."/>
            <person name="Nong W."/>
            <person name="Shin S.-K."/>
            <person name="Au S."/>
            <person name="Jeong K.Y."/>
            <person name="Chew F.T."/>
            <person name="Hui J."/>
            <person name="Leung T.F."/>
            <person name="Tungtrongchitr A."/>
            <person name="Zhong N."/>
            <person name="Liu Z."/>
            <person name="Tsui S."/>
        </authorList>
    </citation>
    <scope>NUCLEOTIDE SEQUENCE</scope>
    <source>
        <strain evidence="3">Derf</strain>
        <tissue evidence="3">Whole organism</tissue>
    </source>
</reference>
<name>A0A922LC28_DERFA</name>